<comment type="caution">
    <text evidence="7">Lacks conserved residue(s) required for the propagation of feature annotation.</text>
</comment>
<keyword evidence="4" id="KW-1133">Transmembrane helix</keyword>
<accession>A0A8C6NDF2</accession>
<evidence type="ECO:0000313" key="10">
    <source>
        <dbReference type="Proteomes" id="UP000694405"/>
    </source>
</evidence>
<keyword evidence="10" id="KW-1185">Reference proteome</keyword>
<dbReference type="SMART" id="SM00192">
    <property type="entry name" value="LDLa"/>
    <property type="match status" value="3"/>
</dbReference>
<keyword evidence="6" id="KW-1015">Disulfide bond</keyword>
<dbReference type="InterPro" id="IPR050685">
    <property type="entry name" value="LDLR"/>
</dbReference>
<dbReference type="PANTHER" id="PTHR24270">
    <property type="entry name" value="LOW-DENSITY LIPOPROTEIN RECEPTOR-RELATED"/>
    <property type="match status" value="1"/>
</dbReference>
<comment type="subcellular location">
    <subcellularLocation>
        <location evidence="1">Membrane</location>
        <topology evidence="1">Single-pass membrane protein</topology>
    </subcellularLocation>
</comment>
<dbReference type="GO" id="GO:0016192">
    <property type="term" value="P:vesicle-mediated transport"/>
    <property type="evidence" value="ECO:0007669"/>
    <property type="project" value="UniProtKB-ARBA"/>
</dbReference>
<dbReference type="Ensembl" id="ENSMUNT00000018066.2">
    <property type="protein sequence ID" value="ENSMUNP00000015718.2"/>
    <property type="gene ID" value="ENSMUNG00000012106.2"/>
</dbReference>
<evidence type="ECO:0000256" key="3">
    <source>
        <dbReference type="ARBA" id="ARBA00022737"/>
    </source>
</evidence>
<dbReference type="PROSITE" id="PS50068">
    <property type="entry name" value="LDLRA_2"/>
    <property type="match status" value="1"/>
</dbReference>
<dbReference type="Pfam" id="PF00057">
    <property type="entry name" value="Ldl_recept_a"/>
    <property type="match status" value="2"/>
</dbReference>
<reference evidence="9" key="3">
    <citation type="submission" date="2025-09" db="UniProtKB">
        <authorList>
            <consortium name="Ensembl"/>
        </authorList>
    </citation>
    <scope>IDENTIFICATION</scope>
</reference>
<evidence type="ECO:0000256" key="5">
    <source>
        <dbReference type="ARBA" id="ARBA00023136"/>
    </source>
</evidence>
<reference evidence="9" key="2">
    <citation type="submission" date="2025-08" db="UniProtKB">
        <authorList>
            <consortium name="Ensembl"/>
        </authorList>
    </citation>
    <scope>IDENTIFICATION</scope>
</reference>
<evidence type="ECO:0000256" key="7">
    <source>
        <dbReference type="PROSITE-ProRule" id="PRU00124"/>
    </source>
</evidence>
<dbReference type="GO" id="GO:0005886">
    <property type="term" value="C:plasma membrane"/>
    <property type="evidence" value="ECO:0007669"/>
    <property type="project" value="TreeGrafter"/>
</dbReference>
<dbReference type="Pfam" id="PF25241">
    <property type="entry name" value="LDLRAD1_C"/>
    <property type="match status" value="1"/>
</dbReference>
<dbReference type="InterPro" id="IPR036055">
    <property type="entry name" value="LDL_receptor-like_sf"/>
</dbReference>
<accession>A0A8V5FL66</accession>
<proteinExistence type="predicted"/>
<protein>
    <recommendedName>
        <fullName evidence="8">LDLRAD1-like C-terminal domain-containing protein</fullName>
    </recommendedName>
</protein>
<dbReference type="PANTHER" id="PTHR24270:SF60">
    <property type="entry name" value="CUB AND LDLA DOMAIN, ISOFORM A-RELATED"/>
    <property type="match status" value="1"/>
</dbReference>
<dbReference type="PRINTS" id="PR00261">
    <property type="entry name" value="LDLRECEPTOR"/>
</dbReference>
<evidence type="ECO:0000256" key="4">
    <source>
        <dbReference type="ARBA" id="ARBA00022989"/>
    </source>
</evidence>
<keyword evidence="5" id="KW-0472">Membrane</keyword>
<evidence type="ECO:0000256" key="1">
    <source>
        <dbReference type="ARBA" id="ARBA00004167"/>
    </source>
</evidence>
<dbReference type="InterPro" id="IPR002172">
    <property type="entry name" value="LDrepeatLR_classA_rpt"/>
</dbReference>
<keyword evidence="2" id="KW-0812">Transmembrane</keyword>
<evidence type="ECO:0000313" key="9">
    <source>
        <dbReference type="Ensembl" id="ENSMUNP00000015718.2"/>
    </source>
</evidence>
<evidence type="ECO:0000256" key="6">
    <source>
        <dbReference type="ARBA" id="ARBA00023157"/>
    </source>
</evidence>
<reference evidence="9" key="1">
    <citation type="submission" date="2020-03" db="EMBL/GenBank/DDBJ databases">
        <title>Melopsittacus undulatus (budgerigar) genome, bMelUnd1, maternal haplotype with Z.</title>
        <authorList>
            <person name="Gedman G."/>
            <person name="Mountcastle J."/>
            <person name="Haase B."/>
            <person name="Formenti G."/>
            <person name="Wright T."/>
            <person name="Apodaca J."/>
            <person name="Pelan S."/>
            <person name="Chow W."/>
            <person name="Rhie A."/>
            <person name="Howe K."/>
            <person name="Fedrigo O."/>
            <person name="Jarvis E.D."/>
        </authorList>
    </citation>
    <scope>NUCLEOTIDE SEQUENCE [LARGE SCALE GENOMIC DNA]</scope>
</reference>
<name>A0A8C6NDF2_MELUD</name>
<dbReference type="Gene3D" id="4.10.400.10">
    <property type="entry name" value="Low-density Lipoprotein Receptor"/>
    <property type="match status" value="2"/>
</dbReference>
<organism evidence="9 10">
    <name type="scientific">Melopsittacus undulatus</name>
    <name type="common">Budgerigar</name>
    <name type="synonym">Psittacus undulatus</name>
    <dbReference type="NCBI Taxonomy" id="13146"/>
    <lineage>
        <taxon>Eukaryota</taxon>
        <taxon>Metazoa</taxon>
        <taxon>Chordata</taxon>
        <taxon>Craniata</taxon>
        <taxon>Vertebrata</taxon>
        <taxon>Euteleostomi</taxon>
        <taxon>Archelosauria</taxon>
        <taxon>Archosauria</taxon>
        <taxon>Dinosauria</taxon>
        <taxon>Saurischia</taxon>
        <taxon>Theropoda</taxon>
        <taxon>Coelurosauria</taxon>
        <taxon>Aves</taxon>
        <taxon>Neognathae</taxon>
        <taxon>Neoaves</taxon>
        <taxon>Telluraves</taxon>
        <taxon>Australaves</taxon>
        <taxon>Psittaciformes</taxon>
        <taxon>Psittaculidae</taxon>
        <taxon>Melopsittacus</taxon>
    </lineage>
</organism>
<dbReference type="Proteomes" id="UP000694405">
    <property type="component" value="Chromosome 6"/>
</dbReference>
<dbReference type="SUPFAM" id="SSF57424">
    <property type="entry name" value="LDL receptor-like module"/>
    <property type="match status" value="2"/>
</dbReference>
<evidence type="ECO:0000259" key="8">
    <source>
        <dbReference type="Pfam" id="PF25241"/>
    </source>
</evidence>
<evidence type="ECO:0000256" key="2">
    <source>
        <dbReference type="ARBA" id="ARBA00022692"/>
    </source>
</evidence>
<feature type="domain" description="LDLRAD1-like C-terminal" evidence="8">
    <location>
        <begin position="120"/>
        <end position="159"/>
    </location>
</feature>
<sequence>CVCISAGALLILAAIVALAVALGLRPWAPGWYHKTSNNRTGFLCDDRAACIPASQVCDRASNCRNGEDEQEMLCGDWPHSLPGYLVFRCSNSKYWIYADKRCNGMNDCGDCSDEMGTACPLCGSDWWSCSPVLYEYCSCIPRRLCRDGIQHCQDWSDEYVCTP</sequence>
<dbReference type="AlphaFoldDB" id="A0A8C6NDF2"/>
<keyword evidence="3" id="KW-0677">Repeat</keyword>
<dbReference type="InterPro" id="IPR057430">
    <property type="entry name" value="LDLRAD1_C"/>
</dbReference>